<dbReference type="SUPFAM" id="SSF52266">
    <property type="entry name" value="SGNH hydrolase"/>
    <property type="match status" value="1"/>
</dbReference>
<dbReference type="EMBL" id="CP051680">
    <property type="protein sequence ID" value="QJD84086.1"/>
    <property type="molecule type" value="Genomic_DNA"/>
</dbReference>
<dbReference type="Gene3D" id="2.60.120.260">
    <property type="entry name" value="Galactose-binding domain-like"/>
    <property type="match status" value="1"/>
</dbReference>
<proteinExistence type="predicted"/>
<evidence type="ECO:0000259" key="1">
    <source>
        <dbReference type="Pfam" id="PF14606"/>
    </source>
</evidence>
<sequence>MSEQTNKINVGNLDSNMTVENVQDTSLRWLSPLEPPFRIDGFPWIAKEGKYRRLPVAPADDLPEAVHMLANCTAGGQIRFHTNSSKLSIKVKLTGSGDMYHMPATGQCGFDCYLGAPGSEHFWGTAAFDHTKEEYEAQFYDWKMKREINVKLYFPLYQGVQEVWIGIDPDAELDAAPSLARAKPVVLYGTSILQGGCASRPGMAYPAILSRSIPLEFVNLGFSGNGKGEPELARTIAEIADPALFVLDYEANIASVEQMASTLPVFIRILRERHPTVPLLVISKIRFAKERFDEGMLNMHENLKRIQKETVERLKQDGDANIHFYDGSELLGDDFSECTVDGVHPTDLGFLRMARALEPTIRELVNPHLH</sequence>
<evidence type="ECO:0000313" key="3">
    <source>
        <dbReference type="EMBL" id="QJD84086.1"/>
    </source>
</evidence>
<organism evidence="3 4">
    <name type="scientific">Cohnella herbarum</name>
    <dbReference type="NCBI Taxonomy" id="2728023"/>
    <lineage>
        <taxon>Bacteria</taxon>
        <taxon>Bacillati</taxon>
        <taxon>Bacillota</taxon>
        <taxon>Bacilli</taxon>
        <taxon>Bacillales</taxon>
        <taxon>Paenibacillaceae</taxon>
        <taxon>Cohnella</taxon>
    </lineage>
</organism>
<name>A0A7Z2VIW5_9BACL</name>
<protein>
    <recommendedName>
        <fullName evidence="5">Lysophospholipase L1-like esterase</fullName>
    </recommendedName>
</protein>
<dbReference type="InterPro" id="IPR036514">
    <property type="entry name" value="SGNH_hydro_sf"/>
</dbReference>
<evidence type="ECO:0000259" key="2">
    <source>
        <dbReference type="Pfam" id="PF14607"/>
    </source>
</evidence>
<dbReference type="RefSeq" id="WP_169280371.1">
    <property type="nucleotide sequence ID" value="NZ_CP051680.1"/>
</dbReference>
<dbReference type="Pfam" id="PF14607">
    <property type="entry name" value="GxDLY"/>
    <property type="match status" value="1"/>
</dbReference>
<feature type="domain" description="SGNH hydrolase-type esterase" evidence="1">
    <location>
        <begin position="183"/>
        <end position="362"/>
    </location>
</feature>
<feature type="domain" description="SGNH hydrolase-type esterase N-terminal" evidence="2">
    <location>
        <begin position="28"/>
        <end position="172"/>
    </location>
</feature>
<dbReference type="AlphaFoldDB" id="A0A7Z2VIW5"/>
<dbReference type="InterPro" id="IPR013830">
    <property type="entry name" value="SGNH_hydro"/>
</dbReference>
<dbReference type="KEGG" id="cheb:HH215_13400"/>
<keyword evidence="4" id="KW-1185">Reference proteome</keyword>
<evidence type="ECO:0000313" key="4">
    <source>
        <dbReference type="Proteomes" id="UP000502248"/>
    </source>
</evidence>
<gene>
    <name evidence="3" type="ORF">HH215_13400</name>
</gene>
<dbReference type="InterPro" id="IPR032740">
    <property type="entry name" value="GxDLY"/>
</dbReference>
<accession>A0A7Z2VIW5</accession>
<dbReference type="Proteomes" id="UP000502248">
    <property type="component" value="Chromosome"/>
</dbReference>
<evidence type="ECO:0008006" key="5">
    <source>
        <dbReference type="Google" id="ProtNLM"/>
    </source>
</evidence>
<dbReference type="Pfam" id="PF14606">
    <property type="entry name" value="Lipase_GDSL_3"/>
    <property type="match status" value="1"/>
</dbReference>
<reference evidence="3 4" key="1">
    <citation type="submission" date="2020-04" db="EMBL/GenBank/DDBJ databases">
        <title>Genome sequencing of novel species.</title>
        <authorList>
            <person name="Heo J."/>
            <person name="Kim S.-J."/>
            <person name="Kim J.-S."/>
            <person name="Hong S.-B."/>
            <person name="Kwon S.-W."/>
        </authorList>
    </citation>
    <scope>NUCLEOTIDE SEQUENCE [LARGE SCALE GENOMIC DNA]</scope>
    <source>
        <strain evidence="3 4">MFER-1</strain>
    </source>
</reference>
<dbReference type="Gene3D" id="3.40.50.1110">
    <property type="entry name" value="SGNH hydrolase"/>
    <property type="match status" value="1"/>
</dbReference>